<dbReference type="EMBL" id="CAJQZC010000001">
    <property type="protein sequence ID" value="CAG4886964.1"/>
    <property type="molecule type" value="Genomic_DNA"/>
</dbReference>
<accession>A0A9N8RRM8</accession>
<dbReference type="RefSeq" id="WP_228874378.1">
    <property type="nucleotide sequence ID" value="NZ_CAJQYZ010000001.1"/>
</dbReference>
<dbReference type="Proteomes" id="UP000789704">
    <property type="component" value="Unassembled WGS sequence"/>
</dbReference>
<evidence type="ECO:0000313" key="2">
    <source>
        <dbReference type="Proteomes" id="UP000789704"/>
    </source>
</evidence>
<dbReference type="InterPro" id="IPR001387">
    <property type="entry name" value="Cro/C1-type_HTH"/>
</dbReference>
<comment type="caution">
    <text evidence="1">The sequence shown here is derived from an EMBL/GenBank/DDBJ whole genome shotgun (WGS) entry which is preliminary data.</text>
</comment>
<keyword evidence="2" id="KW-1185">Reference proteome</keyword>
<dbReference type="AlphaFoldDB" id="A0A9N8RRM8"/>
<reference evidence="1" key="1">
    <citation type="submission" date="2021-04" db="EMBL/GenBank/DDBJ databases">
        <authorList>
            <person name="Vanwijnsberghe S."/>
        </authorList>
    </citation>
    <scope>NUCLEOTIDE SEQUENCE</scope>
    <source>
        <strain evidence="1">LMG 31841</strain>
    </source>
</reference>
<name>A0A9N8RRM8_9BURK</name>
<dbReference type="CDD" id="cd00093">
    <property type="entry name" value="HTH_XRE"/>
    <property type="match status" value="1"/>
</dbReference>
<protein>
    <submittedName>
        <fullName evidence="1">Uncharacterized protein</fullName>
    </submittedName>
</protein>
<gene>
    <name evidence="1" type="ORF">LMG31841_00303</name>
</gene>
<organism evidence="1 2">
    <name type="scientific">Paraburkholderia saeva</name>
    <dbReference type="NCBI Taxonomy" id="2777537"/>
    <lineage>
        <taxon>Bacteria</taxon>
        <taxon>Pseudomonadati</taxon>
        <taxon>Pseudomonadota</taxon>
        <taxon>Betaproteobacteria</taxon>
        <taxon>Burkholderiales</taxon>
        <taxon>Burkholderiaceae</taxon>
        <taxon>Paraburkholderia</taxon>
    </lineage>
</organism>
<proteinExistence type="predicted"/>
<evidence type="ECO:0000313" key="1">
    <source>
        <dbReference type="EMBL" id="CAG4886964.1"/>
    </source>
</evidence>
<sequence>MNMKHEEGHAGRSARRQKLTLDTEQLQKPGSRLLAALFQQANYRDHSLAALANELGCTPGYLSQLRNDTRCASNVSQKFVDAVARYLGVLPIIVKILAEQVRADDFVMPSSSIDGRLDQVMQFIRDDGAFGASVPGNILSASREMKVFVIECYREATGLDLTPGISLTRRLRDTMEAALVFDNEVKPRQRVAQRQSATGIVPTVLEVQ</sequence>